<feature type="compositionally biased region" description="Acidic residues" evidence="1">
    <location>
        <begin position="247"/>
        <end position="278"/>
    </location>
</feature>
<evidence type="ECO:0000313" key="2">
    <source>
        <dbReference type="EnsemblMetazoa" id="tetur45g00060.1"/>
    </source>
</evidence>
<keyword evidence="3" id="KW-1185">Reference proteome</keyword>
<reference evidence="3" key="1">
    <citation type="submission" date="2011-08" db="EMBL/GenBank/DDBJ databases">
        <authorList>
            <person name="Rombauts S."/>
        </authorList>
    </citation>
    <scope>NUCLEOTIDE SEQUENCE</scope>
    <source>
        <strain evidence="3">London</strain>
    </source>
</reference>
<proteinExistence type="predicted"/>
<dbReference type="EMBL" id="CAEY01001255">
    <property type="status" value="NOT_ANNOTATED_CDS"/>
    <property type="molecule type" value="Genomic_DNA"/>
</dbReference>
<dbReference type="Proteomes" id="UP000015104">
    <property type="component" value="Unassembled WGS sequence"/>
</dbReference>
<protein>
    <submittedName>
        <fullName evidence="2">Uncharacterized protein</fullName>
    </submittedName>
</protein>
<dbReference type="EnsemblMetazoa" id="tetur45g00060.1">
    <property type="protein sequence ID" value="tetur45g00060.1"/>
    <property type="gene ID" value="tetur45g00060"/>
</dbReference>
<evidence type="ECO:0000313" key="3">
    <source>
        <dbReference type="Proteomes" id="UP000015104"/>
    </source>
</evidence>
<name>T1L5D6_TETUR</name>
<feature type="compositionally biased region" description="Basic and acidic residues" evidence="1">
    <location>
        <begin position="87"/>
        <end position="101"/>
    </location>
</feature>
<accession>T1L5D6</accession>
<reference evidence="2" key="2">
    <citation type="submission" date="2015-06" db="UniProtKB">
        <authorList>
            <consortium name="EnsemblMetazoa"/>
        </authorList>
    </citation>
    <scope>IDENTIFICATION</scope>
</reference>
<feature type="compositionally biased region" description="Low complexity" evidence="1">
    <location>
        <begin position="161"/>
        <end position="178"/>
    </location>
</feature>
<feature type="region of interest" description="Disordered" evidence="1">
    <location>
        <begin position="334"/>
        <end position="359"/>
    </location>
</feature>
<evidence type="ECO:0000256" key="1">
    <source>
        <dbReference type="SAM" id="MobiDB-lite"/>
    </source>
</evidence>
<feature type="region of interest" description="Disordered" evidence="1">
    <location>
        <begin position="161"/>
        <end position="294"/>
    </location>
</feature>
<sequence>MSNWEWEKWPYFDHLTSPTYLPSTKDQGKPKVPSFGLSQGDLLNAIVKAVRPFTLPKRLNWRQHLIWQIPLRKSEAESIMQGTNGKDTGKKTTVTKDKDKANNPSSSQNSKNDKNKPPASNNQEQLITMADTNVVNNIPAIITRNSTIGHLKGLVMGTSYSSQPNNSAANSKANHNSAEGMTLRPNLRQPTPRVQTNKKNTGTTAVVSKTGTTNPKNLNADKPNSMEKPQGEGEEEEDVFLSGQSDPDGEDEDEEDDEEEEEEDEEEGEEDADVDETGAELSDNDSPVRREKPVHTVAEPWNDVLETFMRSVSKLLLKNQRHCGALINAMRPLGENTPTNVESQVPAPGRHARDDENFC</sequence>
<organism evidence="2 3">
    <name type="scientific">Tetranychus urticae</name>
    <name type="common">Two-spotted spider mite</name>
    <dbReference type="NCBI Taxonomy" id="32264"/>
    <lineage>
        <taxon>Eukaryota</taxon>
        <taxon>Metazoa</taxon>
        <taxon>Ecdysozoa</taxon>
        <taxon>Arthropoda</taxon>
        <taxon>Chelicerata</taxon>
        <taxon>Arachnida</taxon>
        <taxon>Acari</taxon>
        <taxon>Acariformes</taxon>
        <taxon>Trombidiformes</taxon>
        <taxon>Prostigmata</taxon>
        <taxon>Eleutherengona</taxon>
        <taxon>Raphignathae</taxon>
        <taxon>Tetranychoidea</taxon>
        <taxon>Tetranychidae</taxon>
        <taxon>Tetranychus</taxon>
    </lineage>
</organism>
<feature type="region of interest" description="Disordered" evidence="1">
    <location>
        <begin position="77"/>
        <end position="121"/>
    </location>
</feature>
<dbReference type="HOGENOM" id="CLU_772388_0_0_1"/>
<feature type="compositionally biased region" description="Polar residues" evidence="1">
    <location>
        <begin position="188"/>
        <end position="217"/>
    </location>
</feature>
<dbReference type="AlphaFoldDB" id="T1L5D6"/>